<name>A0A0E9WQT9_ANGAN</name>
<dbReference type="EMBL" id="GBXM01015808">
    <property type="protein sequence ID" value="JAH92769.1"/>
    <property type="molecule type" value="Transcribed_RNA"/>
</dbReference>
<accession>A0A0E9WQT9</accession>
<evidence type="ECO:0000313" key="1">
    <source>
        <dbReference type="EMBL" id="JAH92769.1"/>
    </source>
</evidence>
<dbReference type="AlphaFoldDB" id="A0A0E9WQT9"/>
<sequence>MNTNTIIKHTLTNTHCFLIDLVTCKTPVRSAIIFTTQSSLY</sequence>
<reference evidence="1" key="1">
    <citation type="submission" date="2014-11" db="EMBL/GenBank/DDBJ databases">
        <authorList>
            <person name="Amaro Gonzalez C."/>
        </authorList>
    </citation>
    <scope>NUCLEOTIDE SEQUENCE</scope>
</reference>
<protein>
    <submittedName>
        <fullName evidence="1">Uncharacterized protein</fullName>
    </submittedName>
</protein>
<organism evidence="1">
    <name type="scientific">Anguilla anguilla</name>
    <name type="common">European freshwater eel</name>
    <name type="synonym">Muraena anguilla</name>
    <dbReference type="NCBI Taxonomy" id="7936"/>
    <lineage>
        <taxon>Eukaryota</taxon>
        <taxon>Metazoa</taxon>
        <taxon>Chordata</taxon>
        <taxon>Craniata</taxon>
        <taxon>Vertebrata</taxon>
        <taxon>Euteleostomi</taxon>
        <taxon>Actinopterygii</taxon>
        <taxon>Neopterygii</taxon>
        <taxon>Teleostei</taxon>
        <taxon>Anguilliformes</taxon>
        <taxon>Anguillidae</taxon>
        <taxon>Anguilla</taxon>
    </lineage>
</organism>
<proteinExistence type="predicted"/>
<reference evidence="1" key="2">
    <citation type="journal article" date="2015" name="Fish Shellfish Immunol.">
        <title>Early steps in the European eel (Anguilla anguilla)-Vibrio vulnificus interaction in the gills: Role of the RtxA13 toxin.</title>
        <authorList>
            <person name="Callol A."/>
            <person name="Pajuelo D."/>
            <person name="Ebbesson L."/>
            <person name="Teles M."/>
            <person name="MacKenzie S."/>
            <person name="Amaro C."/>
        </authorList>
    </citation>
    <scope>NUCLEOTIDE SEQUENCE</scope>
</reference>